<accession>A0A3N4JZM6</accession>
<evidence type="ECO:0000256" key="2">
    <source>
        <dbReference type="SAM" id="SignalP"/>
    </source>
</evidence>
<dbReference type="STRING" id="1336337.A0A3N4JZM6"/>
<organism evidence="3 4">
    <name type="scientific">Choiromyces venosus 120613-1</name>
    <dbReference type="NCBI Taxonomy" id="1336337"/>
    <lineage>
        <taxon>Eukaryota</taxon>
        <taxon>Fungi</taxon>
        <taxon>Dikarya</taxon>
        <taxon>Ascomycota</taxon>
        <taxon>Pezizomycotina</taxon>
        <taxon>Pezizomycetes</taxon>
        <taxon>Pezizales</taxon>
        <taxon>Tuberaceae</taxon>
        <taxon>Choiromyces</taxon>
    </lineage>
</organism>
<sequence length="111" mass="10997">MLAHQKIAALLLAFMATSAIAAPTMRIPADELVKRGEELKGGEFGDEPYVRVDSTPVSKPLVKRGCSPGPKSKAKTVTPGGGTPGGGTPGGAGGRKNSVSGNGAGGNTGPK</sequence>
<feature type="signal peptide" evidence="2">
    <location>
        <begin position="1"/>
        <end position="21"/>
    </location>
</feature>
<proteinExistence type="predicted"/>
<dbReference type="Proteomes" id="UP000276215">
    <property type="component" value="Unassembled WGS sequence"/>
</dbReference>
<dbReference type="OrthoDB" id="10497874at2759"/>
<feature type="chain" id="PRO_5017964423" description="Cell wall protein" evidence="2">
    <location>
        <begin position="22"/>
        <end position="111"/>
    </location>
</feature>
<feature type="region of interest" description="Disordered" evidence="1">
    <location>
        <begin position="60"/>
        <end position="111"/>
    </location>
</feature>
<feature type="compositionally biased region" description="Gly residues" evidence="1">
    <location>
        <begin position="102"/>
        <end position="111"/>
    </location>
</feature>
<evidence type="ECO:0000256" key="1">
    <source>
        <dbReference type="SAM" id="MobiDB-lite"/>
    </source>
</evidence>
<keyword evidence="2" id="KW-0732">Signal</keyword>
<reference evidence="3 4" key="1">
    <citation type="journal article" date="2018" name="Nat. Ecol. Evol.">
        <title>Pezizomycetes genomes reveal the molecular basis of ectomycorrhizal truffle lifestyle.</title>
        <authorList>
            <person name="Murat C."/>
            <person name="Payen T."/>
            <person name="Noel B."/>
            <person name="Kuo A."/>
            <person name="Morin E."/>
            <person name="Chen J."/>
            <person name="Kohler A."/>
            <person name="Krizsan K."/>
            <person name="Balestrini R."/>
            <person name="Da Silva C."/>
            <person name="Montanini B."/>
            <person name="Hainaut M."/>
            <person name="Levati E."/>
            <person name="Barry K.W."/>
            <person name="Belfiori B."/>
            <person name="Cichocki N."/>
            <person name="Clum A."/>
            <person name="Dockter R.B."/>
            <person name="Fauchery L."/>
            <person name="Guy J."/>
            <person name="Iotti M."/>
            <person name="Le Tacon F."/>
            <person name="Lindquist E.A."/>
            <person name="Lipzen A."/>
            <person name="Malagnac F."/>
            <person name="Mello A."/>
            <person name="Molinier V."/>
            <person name="Miyauchi S."/>
            <person name="Poulain J."/>
            <person name="Riccioni C."/>
            <person name="Rubini A."/>
            <person name="Sitrit Y."/>
            <person name="Splivallo R."/>
            <person name="Traeger S."/>
            <person name="Wang M."/>
            <person name="Zifcakova L."/>
            <person name="Wipf D."/>
            <person name="Zambonelli A."/>
            <person name="Paolocci F."/>
            <person name="Nowrousian M."/>
            <person name="Ottonello S."/>
            <person name="Baldrian P."/>
            <person name="Spatafora J.W."/>
            <person name="Henrissat B."/>
            <person name="Nagy L.G."/>
            <person name="Aury J.M."/>
            <person name="Wincker P."/>
            <person name="Grigoriev I.V."/>
            <person name="Bonfante P."/>
            <person name="Martin F.M."/>
        </authorList>
    </citation>
    <scope>NUCLEOTIDE SEQUENCE [LARGE SCALE GENOMIC DNA]</scope>
    <source>
        <strain evidence="3 4">120613-1</strain>
    </source>
</reference>
<name>A0A3N4JZM6_9PEZI</name>
<protein>
    <recommendedName>
        <fullName evidence="5">Cell wall protein</fullName>
    </recommendedName>
</protein>
<feature type="compositionally biased region" description="Gly residues" evidence="1">
    <location>
        <begin position="79"/>
        <end position="94"/>
    </location>
</feature>
<dbReference type="AlphaFoldDB" id="A0A3N4JZM6"/>
<gene>
    <name evidence="3" type="ORF">L873DRAFT_1800317</name>
</gene>
<evidence type="ECO:0000313" key="3">
    <source>
        <dbReference type="EMBL" id="RPB03806.1"/>
    </source>
</evidence>
<evidence type="ECO:0000313" key="4">
    <source>
        <dbReference type="Proteomes" id="UP000276215"/>
    </source>
</evidence>
<keyword evidence="4" id="KW-1185">Reference proteome</keyword>
<dbReference type="EMBL" id="ML120361">
    <property type="protein sequence ID" value="RPB03806.1"/>
    <property type="molecule type" value="Genomic_DNA"/>
</dbReference>
<evidence type="ECO:0008006" key="5">
    <source>
        <dbReference type="Google" id="ProtNLM"/>
    </source>
</evidence>